<organism evidence="13 14">
    <name type="scientific">Carex littledalei</name>
    <dbReference type="NCBI Taxonomy" id="544730"/>
    <lineage>
        <taxon>Eukaryota</taxon>
        <taxon>Viridiplantae</taxon>
        <taxon>Streptophyta</taxon>
        <taxon>Embryophyta</taxon>
        <taxon>Tracheophyta</taxon>
        <taxon>Spermatophyta</taxon>
        <taxon>Magnoliopsida</taxon>
        <taxon>Liliopsida</taxon>
        <taxon>Poales</taxon>
        <taxon>Cyperaceae</taxon>
        <taxon>Cyperoideae</taxon>
        <taxon>Cariceae</taxon>
        <taxon>Carex</taxon>
        <taxon>Carex subgen. Euthyceras</taxon>
    </lineage>
</organism>
<comment type="subcellular location">
    <subcellularLocation>
        <location evidence="1">Nucleus</location>
    </subcellularLocation>
</comment>
<feature type="compositionally biased region" description="Basic and acidic residues" evidence="10">
    <location>
        <begin position="273"/>
        <end position="290"/>
    </location>
</feature>
<evidence type="ECO:0000256" key="1">
    <source>
        <dbReference type="ARBA" id="ARBA00004123"/>
    </source>
</evidence>
<dbReference type="InterPro" id="IPR033411">
    <property type="entry name" value="Ribonuclease_PIN"/>
</dbReference>
<dbReference type="GO" id="GO:0005737">
    <property type="term" value="C:cytoplasm"/>
    <property type="evidence" value="ECO:0007669"/>
    <property type="project" value="UniProtKB-ARBA"/>
</dbReference>
<feature type="region of interest" description="Disordered" evidence="10">
    <location>
        <begin position="1"/>
        <end position="35"/>
    </location>
</feature>
<feature type="region of interest" description="Disordered" evidence="10">
    <location>
        <begin position="488"/>
        <end position="552"/>
    </location>
</feature>
<evidence type="ECO:0000313" key="14">
    <source>
        <dbReference type="Proteomes" id="UP000623129"/>
    </source>
</evidence>
<dbReference type="PANTHER" id="PTHR12814:SF2">
    <property type="entry name" value="RNA-BINDING PROTEIN NOB1"/>
    <property type="match status" value="1"/>
</dbReference>
<dbReference type="PIRSF" id="PIRSF037125">
    <property type="entry name" value="D-site_20S_pre-rRNA_nuclease"/>
    <property type="match status" value="1"/>
</dbReference>
<evidence type="ECO:0000259" key="12">
    <source>
        <dbReference type="Pfam" id="PF17146"/>
    </source>
</evidence>
<protein>
    <submittedName>
        <fullName evidence="13">RNA-binding protein NOB1</fullName>
    </submittedName>
</protein>
<evidence type="ECO:0000256" key="6">
    <source>
        <dbReference type="ARBA" id="ARBA00022833"/>
    </source>
</evidence>
<keyword evidence="6 8" id="KW-0862">Zinc</keyword>
<evidence type="ECO:0000256" key="8">
    <source>
        <dbReference type="PIRNR" id="PIRNR037125"/>
    </source>
</evidence>
<dbReference type="Gene3D" id="6.20.210.10">
    <property type="entry name" value="Nin one binding (NOB1), Zn-ribbon-like"/>
    <property type="match status" value="1"/>
</dbReference>
<evidence type="ECO:0000256" key="10">
    <source>
        <dbReference type="SAM" id="MobiDB-lite"/>
    </source>
</evidence>
<dbReference type="InterPro" id="IPR014881">
    <property type="entry name" value="NOB1_Zn-bd"/>
</dbReference>
<feature type="region of interest" description="Disordered" evidence="10">
    <location>
        <begin position="266"/>
        <end position="310"/>
    </location>
</feature>
<evidence type="ECO:0000256" key="9">
    <source>
        <dbReference type="PIRSR" id="PIRSR037125-1"/>
    </source>
</evidence>
<dbReference type="GO" id="GO:0030688">
    <property type="term" value="C:preribosome, small subunit precursor"/>
    <property type="evidence" value="ECO:0007669"/>
    <property type="project" value="TreeGrafter"/>
</dbReference>
<evidence type="ECO:0000256" key="2">
    <source>
        <dbReference type="ARBA" id="ARBA00005858"/>
    </source>
</evidence>
<dbReference type="Pfam" id="PF17146">
    <property type="entry name" value="PIN_6"/>
    <property type="match status" value="1"/>
</dbReference>
<dbReference type="CDD" id="cd09876">
    <property type="entry name" value="PIN_Nob1-like"/>
    <property type="match status" value="1"/>
</dbReference>
<keyword evidence="7 8" id="KW-0539">Nucleus</keyword>
<dbReference type="Pfam" id="PF08772">
    <property type="entry name" value="Zn_ribbon_NOB1"/>
    <property type="match status" value="1"/>
</dbReference>
<evidence type="ECO:0000259" key="11">
    <source>
        <dbReference type="Pfam" id="PF08772"/>
    </source>
</evidence>
<dbReference type="FunFam" id="3.40.50.1010:FF:000020">
    <property type="entry name" value="20S-pre-rRNA D-site endonuclease NOB1"/>
    <property type="match status" value="1"/>
</dbReference>
<dbReference type="GO" id="GO:0030490">
    <property type="term" value="P:maturation of SSU-rRNA"/>
    <property type="evidence" value="ECO:0007669"/>
    <property type="project" value="TreeGrafter"/>
</dbReference>
<name>A0A833V2E9_9POAL</name>
<feature type="domain" description="Nin one binding (NOB1) Zn-ribbon-like" evidence="11">
    <location>
        <begin position="403"/>
        <end position="473"/>
    </location>
</feature>
<dbReference type="GO" id="GO:0004521">
    <property type="term" value="F:RNA endonuclease activity"/>
    <property type="evidence" value="ECO:0007669"/>
    <property type="project" value="UniProtKB-UniRule"/>
</dbReference>
<evidence type="ECO:0000313" key="13">
    <source>
        <dbReference type="EMBL" id="KAF3323156.1"/>
    </source>
</evidence>
<dbReference type="EMBL" id="SWLB01000024">
    <property type="protein sequence ID" value="KAF3323156.1"/>
    <property type="molecule type" value="Genomic_DNA"/>
</dbReference>
<keyword evidence="3" id="KW-0540">Nuclease</keyword>
<accession>A0A833V2E9</accession>
<dbReference type="Gene3D" id="3.40.50.1010">
    <property type="entry name" value="5'-nuclease"/>
    <property type="match status" value="1"/>
</dbReference>
<gene>
    <name evidence="13" type="ORF">FCM35_KLT13145</name>
</gene>
<dbReference type="OrthoDB" id="446759at2759"/>
<feature type="region of interest" description="Disordered" evidence="10">
    <location>
        <begin position="327"/>
        <end position="363"/>
    </location>
</feature>
<proteinExistence type="inferred from homology"/>
<dbReference type="AlphaFoldDB" id="A0A833V2E9"/>
<dbReference type="GO" id="GO:0031981">
    <property type="term" value="C:nuclear lumen"/>
    <property type="evidence" value="ECO:0007669"/>
    <property type="project" value="UniProtKB-ARBA"/>
</dbReference>
<dbReference type="InterPro" id="IPR039907">
    <property type="entry name" value="NOB1"/>
</dbReference>
<dbReference type="InterPro" id="IPR017117">
    <property type="entry name" value="Nob1_euk"/>
</dbReference>
<feature type="binding site" evidence="9">
    <location>
        <position position="428"/>
    </location>
    <ligand>
        <name>Zn(2+)</name>
        <dbReference type="ChEBI" id="CHEBI:29105"/>
    </ligand>
</feature>
<dbReference type="Proteomes" id="UP000623129">
    <property type="component" value="Unassembled WGS sequence"/>
</dbReference>
<feature type="domain" description="Ribonuclease PIN" evidence="12">
    <location>
        <begin position="45"/>
        <end position="130"/>
    </location>
</feature>
<comment type="similarity">
    <text evidence="2 8">Belongs to the NOB1 family.</text>
</comment>
<evidence type="ECO:0000256" key="4">
    <source>
        <dbReference type="ARBA" id="ARBA00022723"/>
    </source>
</evidence>
<evidence type="ECO:0000256" key="3">
    <source>
        <dbReference type="ARBA" id="ARBA00022722"/>
    </source>
</evidence>
<dbReference type="GO" id="GO:0046872">
    <property type="term" value="F:metal ion binding"/>
    <property type="evidence" value="ECO:0007669"/>
    <property type="project" value="UniProtKB-UniRule"/>
</dbReference>
<reference evidence="13" key="1">
    <citation type="submission" date="2020-01" db="EMBL/GenBank/DDBJ databases">
        <title>Genome sequence of Kobresia littledalei, the first chromosome-level genome in the family Cyperaceae.</title>
        <authorList>
            <person name="Qu G."/>
        </authorList>
    </citation>
    <scope>NUCLEOTIDE SEQUENCE</scope>
    <source>
        <strain evidence="13">C.B.Clarke</strain>
        <tissue evidence="13">Leaf</tissue>
    </source>
</reference>
<feature type="compositionally biased region" description="Basic and acidic residues" evidence="10">
    <location>
        <begin position="541"/>
        <end position="552"/>
    </location>
</feature>
<keyword evidence="14" id="KW-1185">Reference proteome</keyword>
<dbReference type="SUPFAM" id="SSF144206">
    <property type="entry name" value="NOB1 zinc finger-like"/>
    <property type="match status" value="1"/>
</dbReference>
<dbReference type="GO" id="GO:0016787">
    <property type="term" value="F:hydrolase activity"/>
    <property type="evidence" value="ECO:0007669"/>
    <property type="project" value="UniProtKB-KW"/>
</dbReference>
<feature type="binding site" evidence="9">
    <location>
        <position position="413"/>
    </location>
    <ligand>
        <name>Zn(2+)</name>
        <dbReference type="ChEBI" id="CHEBI:29105"/>
    </ligand>
</feature>
<sequence>MENPPPQQQAAPPPSFEAPPTPPRPMEAQVSGRENMSKGGVAVAVVDANAVIHGDRLVGVADRYVSVREVIDEVRDPSSRRRAALLPFDIETMEPSPEFIKKVVKFARETGDLQTLSDVDIKLIALTYMLEAQIHGTEHLKESPPPLTILNVKNFKESPMPGWGSNVPNLAEWEALDQISKKGPDNSGSHILPLKDLDENSSNLGEESKEVLPSDVVGEKKRATPNKEVDLTAKKMIACGIDATGGEAGENDDDWLPAVSRSTHRRYLRRKARREERETVLEEETNHSLADEQIDNSDQKEESEENNNINLESFIEDLEKLDIDGEMEGSVDVPNGDDRNDVQGEMEGSVDVSNGDDGNSSEQSWMLRSLSDSSVACITSDFAMQNVLLQIGLRLLAPGGMQIRQLHRWVLKCHACNKVTQEIGRIFCPKCGNGGTLRKVSVTVSERGIILAARRQRFLLRGTKFSLPLPQGGREAISKNPVLREDQLPHKLLYPKSKKKPSKQDEDYLSVDSLFSHAGERREPLKPPVRKALAMFSGKRNPNDNHFSRRKV</sequence>
<dbReference type="PANTHER" id="PTHR12814">
    <property type="entry name" value="RNA-BINDING PROTEIN NOB1"/>
    <property type="match status" value="1"/>
</dbReference>
<feature type="compositionally biased region" description="Pro residues" evidence="10">
    <location>
        <begin position="1"/>
        <end position="25"/>
    </location>
</feature>
<feature type="binding site" evidence="9">
    <location>
        <position position="431"/>
    </location>
    <ligand>
        <name>Zn(2+)</name>
        <dbReference type="ChEBI" id="CHEBI:29105"/>
    </ligand>
</feature>
<feature type="binding site" evidence="9">
    <location>
        <position position="416"/>
    </location>
    <ligand>
        <name>Zn(2+)</name>
        <dbReference type="ChEBI" id="CHEBI:29105"/>
    </ligand>
</feature>
<comment type="caution">
    <text evidence="13">The sequence shown here is derived from an EMBL/GenBank/DDBJ whole genome shotgun (WGS) entry which is preliminary data.</text>
</comment>
<keyword evidence="5" id="KW-0378">Hydrolase</keyword>
<dbReference type="InterPro" id="IPR036283">
    <property type="entry name" value="NOB1_Zf-like_sf"/>
</dbReference>
<feature type="region of interest" description="Disordered" evidence="10">
    <location>
        <begin position="180"/>
        <end position="211"/>
    </location>
</feature>
<evidence type="ECO:0000256" key="7">
    <source>
        <dbReference type="ARBA" id="ARBA00023242"/>
    </source>
</evidence>
<keyword evidence="4 8" id="KW-0479">Metal-binding</keyword>
<evidence type="ECO:0000256" key="5">
    <source>
        <dbReference type="ARBA" id="ARBA00022801"/>
    </source>
</evidence>